<feature type="domain" description="LysM" evidence="1">
    <location>
        <begin position="31"/>
        <end position="79"/>
    </location>
</feature>
<dbReference type="SMART" id="SM00257">
    <property type="entry name" value="LysM"/>
    <property type="match status" value="1"/>
</dbReference>
<evidence type="ECO:0000259" key="1">
    <source>
        <dbReference type="PROSITE" id="PS51782"/>
    </source>
</evidence>
<accession>A0A7X0TTX9</accession>
<name>A0A7X0TTX9_9GAMM</name>
<dbReference type="CDD" id="cd00118">
    <property type="entry name" value="LysM"/>
    <property type="match status" value="1"/>
</dbReference>
<dbReference type="PANTHER" id="PTHR34700:SF4">
    <property type="entry name" value="PHAGE-LIKE ELEMENT PBSX PROTEIN XKDP"/>
    <property type="match status" value="1"/>
</dbReference>
<dbReference type="EMBL" id="JACHHU010000015">
    <property type="protein sequence ID" value="MBB6543540.1"/>
    <property type="molecule type" value="Genomic_DNA"/>
</dbReference>
<reference evidence="2 3" key="1">
    <citation type="submission" date="2020-08" db="EMBL/GenBank/DDBJ databases">
        <title>Genomic Encyclopedia of Type Strains, Phase IV (KMG-IV): sequencing the most valuable type-strain genomes for metagenomic binning, comparative biology and taxonomic classification.</title>
        <authorList>
            <person name="Goeker M."/>
        </authorList>
    </citation>
    <scope>NUCLEOTIDE SEQUENCE [LARGE SCALE GENOMIC DNA]</scope>
    <source>
        <strain evidence="2 3">DSM 26287</strain>
    </source>
</reference>
<dbReference type="InterPro" id="IPR052196">
    <property type="entry name" value="Bact_Kbp"/>
</dbReference>
<organism evidence="2 3">
    <name type="scientific">Thalassotalea piscium</name>
    <dbReference type="NCBI Taxonomy" id="1230533"/>
    <lineage>
        <taxon>Bacteria</taxon>
        <taxon>Pseudomonadati</taxon>
        <taxon>Pseudomonadota</taxon>
        <taxon>Gammaproteobacteria</taxon>
        <taxon>Alteromonadales</taxon>
        <taxon>Colwelliaceae</taxon>
        <taxon>Thalassotalea</taxon>
    </lineage>
</organism>
<dbReference type="InterPro" id="IPR036779">
    <property type="entry name" value="LysM_dom_sf"/>
</dbReference>
<dbReference type="PANTHER" id="PTHR34700">
    <property type="entry name" value="POTASSIUM BINDING PROTEIN KBP"/>
    <property type="match status" value="1"/>
</dbReference>
<dbReference type="Proteomes" id="UP000537141">
    <property type="component" value="Unassembled WGS sequence"/>
</dbReference>
<comment type="caution">
    <text evidence="2">The sequence shown here is derived from an EMBL/GenBank/DDBJ whole genome shotgun (WGS) entry which is preliminary data.</text>
</comment>
<dbReference type="SUPFAM" id="SSF54106">
    <property type="entry name" value="LysM domain"/>
    <property type="match status" value="1"/>
</dbReference>
<gene>
    <name evidence="2" type="ORF">HNQ55_002061</name>
</gene>
<dbReference type="RefSeq" id="WP_184424324.1">
    <property type="nucleotide sequence ID" value="NZ_AP027362.1"/>
</dbReference>
<sequence length="376" mass="41772">MIKKTVLTIICFLLPNIVLADEVLLQKNAPSKYVVKKGDTLWDISGVFLEQPWLWPKIWRLNPAIENPHLIYPGDELRLVYDENGLPMLVKADDHSVSSPGEPSKSKPAYKWSPTARVALKDQSPVSSLPLHVIAPFVKYDTILSVEDVNDSPYVLGGEEGYKSNIDGFKTYINGDLDVGKSYAIYKKGRAIIDPETELVIAYHATLAGTGKALRRGNQENKEPATLFVEGATREIRASDILKPVNEGQLLPSLFTMQDPVADVSGSIIETSSGLREFGKLEVVYLNRGSEDLIRQGDILAVKRLSPGIIETDKGPEYVNATSRWVKMASDKDSEYKMPTETIGQMMVFKVFDNISMALILNSEKPLKLQDTFSAR</sequence>
<dbReference type="AlphaFoldDB" id="A0A7X0TTX9"/>
<dbReference type="Pfam" id="PF01476">
    <property type="entry name" value="LysM"/>
    <property type="match status" value="1"/>
</dbReference>
<dbReference type="InterPro" id="IPR018392">
    <property type="entry name" value="LysM"/>
</dbReference>
<keyword evidence="3" id="KW-1185">Reference proteome</keyword>
<dbReference type="PROSITE" id="PS51782">
    <property type="entry name" value="LYSM"/>
    <property type="match status" value="1"/>
</dbReference>
<dbReference type="Gene3D" id="3.10.350.10">
    <property type="entry name" value="LysM domain"/>
    <property type="match status" value="1"/>
</dbReference>
<evidence type="ECO:0000313" key="2">
    <source>
        <dbReference type="EMBL" id="MBB6543540.1"/>
    </source>
</evidence>
<protein>
    <recommendedName>
        <fullName evidence="1">LysM domain-containing protein</fullName>
    </recommendedName>
</protein>
<proteinExistence type="predicted"/>
<evidence type="ECO:0000313" key="3">
    <source>
        <dbReference type="Proteomes" id="UP000537141"/>
    </source>
</evidence>